<evidence type="ECO:0000259" key="4">
    <source>
        <dbReference type="Pfam" id="PF00281"/>
    </source>
</evidence>
<gene>
    <name evidence="5" type="primary">rpl5</name>
</gene>
<dbReference type="GO" id="GO:1990904">
    <property type="term" value="C:ribonucleoprotein complex"/>
    <property type="evidence" value="ECO:0007669"/>
    <property type="project" value="UniProtKB-KW"/>
</dbReference>
<keyword evidence="5" id="KW-0496">Mitochondrion</keyword>
<dbReference type="InterPro" id="IPR002132">
    <property type="entry name" value="Ribosomal_uL5"/>
</dbReference>
<geneLocation type="mitochondrion" evidence="5"/>
<accession>A0A481WBQ6</accession>
<organism evidence="5">
    <name type="scientific">Guillardia theta</name>
    <name type="common">Cryptophyte</name>
    <name type="synonym">Cryptomonas phi</name>
    <dbReference type="NCBI Taxonomy" id="55529"/>
    <lineage>
        <taxon>Eukaryota</taxon>
        <taxon>Cryptophyceae</taxon>
        <taxon>Pyrenomonadales</taxon>
        <taxon>Geminigeraceae</taxon>
        <taxon>Guillardia</taxon>
    </lineage>
</organism>
<evidence type="ECO:0000256" key="3">
    <source>
        <dbReference type="ARBA" id="ARBA00023274"/>
    </source>
</evidence>
<dbReference type="GO" id="GO:0005840">
    <property type="term" value="C:ribosome"/>
    <property type="evidence" value="ECO:0007669"/>
    <property type="project" value="UniProtKB-KW"/>
</dbReference>
<evidence type="ECO:0000313" key="5">
    <source>
        <dbReference type="EMBL" id="QBJ06298.1"/>
    </source>
</evidence>
<dbReference type="Gene3D" id="3.30.1440.10">
    <property type="match status" value="1"/>
</dbReference>
<dbReference type="PIRSF" id="PIRSF002161">
    <property type="entry name" value="Ribosomal_L5"/>
    <property type="match status" value="1"/>
</dbReference>
<reference evidence="5" key="2">
    <citation type="submission" date="2018-09" db="EMBL/GenBank/DDBJ databases">
        <authorList>
            <person name="Suo F.Y."/>
            <person name="Ma Y.F."/>
            <person name="Huang L.D."/>
        </authorList>
    </citation>
    <scope>NUCLEOTIDE SEQUENCE</scope>
</reference>
<dbReference type="InterPro" id="IPR022803">
    <property type="entry name" value="Ribosomal_uL5_dom_sf"/>
</dbReference>
<feature type="domain" description="Large ribosomal subunit protein uL5 N-terminal" evidence="4">
    <location>
        <begin position="24"/>
        <end position="80"/>
    </location>
</feature>
<dbReference type="RefSeq" id="YP_009577919.1">
    <property type="nucleotide sequence ID" value="NC_041490.1"/>
</dbReference>
<proteinExistence type="inferred from homology"/>
<dbReference type="Pfam" id="PF00281">
    <property type="entry name" value="Ribosomal_L5"/>
    <property type="match status" value="1"/>
</dbReference>
<dbReference type="GO" id="GO:0006412">
    <property type="term" value="P:translation"/>
    <property type="evidence" value="ECO:0007669"/>
    <property type="project" value="InterPro"/>
</dbReference>
<name>A0A481WBQ6_GUITH</name>
<evidence type="ECO:0000256" key="1">
    <source>
        <dbReference type="ARBA" id="ARBA00008553"/>
    </source>
</evidence>
<comment type="similarity">
    <text evidence="1">Belongs to the universal ribosomal protein uL5 family.</text>
</comment>
<sequence>MKNITLWHSNIFQADFIYKANIKNSYNIPKIKNISLNICSKSIIENPKNIIYILLAIKFITNQNPTVCTLKKSIPTFKLRQGMLIGSKVNLSNHSRNFNHFFYMVAIYVLPNLTKPKLKFQKNESTSSIAINVSDLSIFPQINCWYDKFPKNVKSTINISVASTHHKYIKLLLTSLQVYF</sequence>
<evidence type="ECO:0000256" key="2">
    <source>
        <dbReference type="ARBA" id="ARBA00022980"/>
    </source>
</evidence>
<keyword evidence="3" id="KW-0687">Ribonucleoprotein</keyword>
<dbReference type="SUPFAM" id="SSF55282">
    <property type="entry name" value="RL5-like"/>
    <property type="match status" value="1"/>
</dbReference>
<dbReference type="GeneID" id="39703342"/>
<protein>
    <submittedName>
        <fullName evidence="5">Ribosomal protein L5</fullName>
    </submittedName>
</protein>
<dbReference type="EMBL" id="MH844545">
    <property type="protein sequence ID" value="QBJ06298.1"/>
    <property type="molecule type" value="Genomic_DNA"/>
</dbReference>
<dbReference type="AlphaFoldDB" id="A0A481WBQ6"/>
<keyword evidence="2 5" id="KW-0689">Ribosomal protein</keyword>
<dbReference type="GO" id="GO:0003735">
    <property type="term" value="F:structural constituent of ribosome"/>
    <property type="evidence" value="ECO:0007669"/>
    <property type="project" value="InterPro"/>
</dbReference>
<dbReference type="InterPro" id="IPR031310">
    <property type="entry name" value="Ribosomal_uL5_N"/>
</dbReference>
<reference evidence="5" key="1">
    <citation type="journal article" date="2018" name="Mitochondrial DNA Part B Resour">
        <title>The complete mitochondrial genome of a transitional form in secondary endosymbiotic Cryptophyte algae Guillardia theta strain CCMP2712.</title>
        <authorList>
            <person name="Suo F."/>
            <person name="Ma Y."/>
            <person name="Manzilamu Z."/>
            <person name="Huang L."/>
        </authorList>
    </citation>
    <scope>NUCLEOTIDE SEQUENCE</scope>
</reference>